<dbReference type="InterPro" id="IPR050109">
    <property type="entry name" value="HTH-type_TetR-like_transc_reg"/>
</dbReference>
<organism evidence="7 8">
    <name type="scientific">Streptomyces cacaoi</name>
    <dbReference type="NCBI Taxonomy" id="1898"/>
    <lineage>
        <taxon>Bacteria</taxon>
        <taxon>Bacillati</taxon>
        <taxon>Actinomycetota</taxon>
        <taxon>Actinomycetes</taxon>
        <taxon>Kitasatosporales</taxon>
        <taxon>Streptomycetaceae</taxon>
        <taxon>Streptomyces</taxon>
    </lineage>
</organism>
<feature type="compositionally biased region" description="Basic residues" evidence="5">
    <location>
        <begin position="41"/>
        <end position="53"/>
    </location>
</feature>
<dbReference type="Pfam" id="PF00440">
    <property type="entry name" value="TetR_N"/>
    <property type="match status" value="1"/>
</dbReference>
<feature type="region of interest" description="Disordered" evidence="5">
    <location>
        <begin position="120"/>
        <end position="150"/>
    </location>
</feature>
<evidence type="ECO:0000256" key="2">
    <source>
        <dbReference type="ARBA" id="ARBA00023125"/>
    </source>
</evidence>
<keyword evidence="2 4" id="KW-0238">DNA-binding</keyword>
<keyword evidence="8" id="KW-1185">Reference proteome</keyword>
<evidence type="ECO:0000259" key="6">
    <source>
        <dbReference type="PROSITE" id="PS50977"/>
    </source>
</evidence>
<keyword evidence="1" id="KW-0805">Transcription regulation</keyword>
<dbReference type="Gene3D" id="1.10.357.10">
    <property type="entry name" value="Tetracycline Repressor, domain 2"/>
    <property type="match status" value="1"/>
</dbReference>
<dbReference type="Pfam" id="PF21597">
    <property type="entry name" value="TetR_C_43"/>
    <property type="match status" value="1"/>
</dbReference>
<accession>A0A4Y3QVI2</accession>
<dbReference type="EMBL" id="BJMM01000006">
    <property type="protein sequence ID" value="GEB49251.1"/>
    <property type="molecule type" value="Genomic_DNA"/>
</dbReference>
<evidence type="ECO:0000256" key="3">
    <source>
        <dbReference type="ARBA" id="ARBA00023163"/>
    </source>
</evidence>
<feature type="domain" description="HTH tetR-type" evidence="6">
    <location>
        <begin position="170"/>
        <end position="228"/>
    </location>
</feature>
<dbReference type="InterPro" id="IPR036271">
    <property type="entry name" value="Tet_transcr_reg_TetR-rel_C_sf"/>
</dbReference>
<dbReference type="PANTHER" id="PTHR30055:SF234">
    <property type="entry name" value="HTH-TYPE TRANSCRIPTIONAL REGULATOR BETI"/>
    <property type="match status" value="1"/>
</dbReference>
<protein>
    <recommendedName>
        <fullName evidence="6">HTH tetR-type domain-containing protein</fullName>
    </recommendedName>
</protein>
<evidence type="ECO:0000313" key="7">
    <source>
        <dbReference type="EMBL" id="GEB49251.1"/>
    </source>
</evidence>
<name>A0A4Y3QVI2_STRCI</name>
<dbReference type="SUPFAM" id="SSF48498">
    <property type="entry name" value="Tetracyclin repressor-like, C-terminal domain"/>
    <property type="match status" value="1"/>
</dbReference>
<dbReference type="SUPFAM" id="SSF46689">
    <property type="entry name" value="Homeodomain-like"/>
    <property type="match status" value="1"/>
</dbReference>
<dbReference type="PROSITE" id="PS50977">
    <property type="entry name" value="HTH_TETR_2"/>
    <property type="match status" value="1"/>
</dbReference>
<dbReference type="GO" id="GO:0000976">
    <property type="term" value="F:transcription cis-regulatory region binding"/>
    <property type="evidence" value="ECO:0007669"/>
    <property type="project" value="TreeGrafter"/>
</dbReference>
<comment type="caution">
    <text evidence="7">The sequence shown here is derived from an EMBL/GenBank/DDBJ whole genome shotgun (WGS) entry which is preliminary data.</text>
</comment>
<feature type="DNA-binding region" description="H-T-H motif" evidence="4">
    <location>
        <begin position="191"/>
        <end position="210"/>
    </location>
</feature>
<evidence type="ECO:0000256" key="5">
    <source>
        <dbReference type="SAM" id="MobiDB-lite"/>
    </source>
</evidence>
<evidence type="ECO:0000313" key="8">
    <source>
        <dbReference type="Proteomes" id="UP000319210"/>
    </source>
</evidence>
<dbReference type="InterPro" id="IPR049445">
    <property type="entry name" value="TetR_SbtR-like_C"/>
</dbReference>
<sequence>MASRPLSGTRRLLSSGVAVGPGSRRDADPARGRFERERGQHCRRRTACRRPHRGAGAAATGAEAGGRHDRAAVVHEVFCPATVAWWSRACGGSAVAPLTSVFPLVMRAVDMANLSSLKRGVRPTRNRGPPRLPHRTLNRGDPRIVPEPHPPLTIAKVMTPPRSTLRADAQRNREQLIATAAEAFASGRAISLDAIAKRAGVGNATLYRHFPTREDLVEEVYRDQIRPLREDARTLLATEPPAQALHAWMLRFADWAGERRGICEALVAMSASGRFGTGPVCDEVQQVLTTLLEAGATAGELRSDIDPVEVGGILAGLFSVAGAPEQRPQLTRMLDIVVDGLRPR</sequence>
<dbReference type="GO" id="GO:0003700">
    <property type="term" value="F:DNA-binding transcription factor activity"/>
    <property type="evidence" value="ECO:0007669"/>
    <property type="project" value="TreeGrafter"/>
</dbReference>
<dbReference type="Proteomes" id="UP000319210">
    <property type="component" value="Unassembled WGS sequence"/>
</dbReference>
<dbReference type="InterPro" id="IPR009057">
    <property type="entry name" value="Homeodomain-like_sf"/>
</dbReference>
<evidence type="ECO:0000256" key="1">
    <source>
        <dbReference type="ARBA" id="ARBA00023015"/>
    </source>
</evidence>
<reference evidence="7 8" key="1">
    <citation type="submission" date="2019-06" db="EMBL/GenBank/DDBJ databases">
        <title>Whole genome shotgun sequence of Streptomyces cacaoi subsp. cacaoi NBRC 12748.</title>
        <authorList>
            <person name="Hosoyama A."/>
            <person name="Uohara A."/>
            <person name="Ohji S."/>
            <person name="Ichikawa N."/>
        </authorList>
    </citation>
    <scope>NUCLEOTIDE SEQUENCE [LARGE SCALE GENOMIC DNA]</scope>
    <source>
        <strain evidence="7 8">NBRC 12748</strain>
    </source>
</reference>
<dbReference type="AlphaFoldDB" id="A0A4Y3QVI2"/>
<keyword evidence="3" id="KW-0804">Transcription</keyword>
<proteinExistence type="predicted"/>
<evidence type="ECO:0000256" key="4">
    <source>
        <dbReference type="PROSITE-ProRule" id="PRU00335"/>
    </source>
</evidence>
<dbReference type="PANTHER" id="PTHR30055">
    <property type="entry name" value="HTH-TYPE TRANSCRIPTIONAL REGULATOR RUTR"/>
    <property type="match status" value="1"/>
</dbReference>
<feature type="compositionally biased region" description="Basic and acidic residues" evidence="5">
    <location>
        <begin position="23"/>
        <end position="40"/>
    </location>
</feature>
<gene>
    <name evidence="7" type="ORF">SCA03_18020</name>
</gene>
<dbReference type="InterPro" id="IPR001647">
    <property type="entry name" value="HTH_TetR"/>
</dbReference>
<feature type="region of interest" description="Disordered" evidence="5">
    <location>
        <begin position="1"/>
        <end position="67"/>
    </location>
</feature>